<feature type="compositionally biased region" description="Low complexity" evidence="1">
    <location>
        <begin position="73"/>
        <end position="85"/>
    </location>
</feature>
<feature type="region of interest" description="Disordered" evidence="1">
    <location>
        <begin position="65"/>
        <end position="85"/>
    </location>
</feature>
<gene>
    <name evidence="2" type="ORF">QE367_000436</name>
</gene>
<dbReference type="Proteomes" id="UP001260188">
    <property type="component" value="Unassembled WGS sequence"/>
</dbReference>
<sequence length="85" mass="8544">MGLFMQRPEEPSEWAGLPSEPVRRKSNAELLPDEPPPADPAGDLLGGGGIASISIPLAVPIAAEAEDSGKGAAGEAESGSEPPTV</sequence>
<dbReference type="RefSeq" id="WP_309664510.1">
    <property type="nucleotide sequence ID" value="NZ_JAVIZA010000001.1"/>
</dbReference>
<dbReference type="EMBL" id="JAVIZA010000001">
    <property type="protein sequence ID" value="MDR6166232.1"/>
    <property type="molecule type" value="Genomic_DNA"/>
</dbReference>
<keyword evidence="3" id="KW-1185">Reference proteome</keyword>
<feature type="region of interest" description="Disordered" evidence="1">
    <location>
        <begin position="1"/>
        <end position="49"/>
    </location>
</feature>
<organism evidence="2 3">
    <name type="scientific">Microbacterium paludicola</name>
    <dbReference type="NCBI Taxonomy" id="300019"/>
    <lineage>
        <taxon>Bacteria</taxon>
        <taxon>Bacillati</taxon>
        <taxon>Actinomycetota</taxon>
        <taxon>Actinomycetes</taxon>
        <taxon>Micrococcales</taxon>
        <taxon>Microbacteriaceae</taxon>
        <taxon>Microbacterium</taxon>
    </lineage>
</organism>
<name>A0ABU1HX79_9MICO</name>
<accession>A0ABU1HX79</accession>
<evidence type="ECO:0000256" key="1">
    <source>
        <dbReference type="SAM" id="MobiDB-lite"/>
    </source>
</evidence>
<protein>
    <submittedName>
        <fullName evidence="2">Uncharacterized protein</fullName>
    </submittedName>
</protein>
<reference evidence="2 3" key="1">
    <citation type="submission" date="2023-08" db="EMBL/GenBank/DDBJ databases">
        <title>Functional and genomic diversity of the sorghum phyllosphere microbiome.</title>
        <authorList>
            <person name="Shade A."/>
        </authorList>
    </citation>
    <scope>NUCLEOTIDE SEQUENCE [LARGE SCALE GENOMIC DNA]</scope>
    <source>
        <strain evidence="2 3">SORGH_AS_0919</strain>
    </source>
</reference>
<proteinExistence type="predicted"/>
<comment type="caution">
    <text evidence="2">The sequence shown here is derived from an EMBL/GenBank/DDBJ whole genome shotgun (WGS) entry which is preliminary data.</text>
</comment>
<evidence type="ECO:0000313" key="3">
    <source>
        <dbReference type="Proteomes" id="UP001260188"/>
    </source>
</evidence>
<evidence type="ECO:0000313" key="2">
    <source>
        <dbReference type="EMBL" id="MDR6166232.1"/>
    </source>
</evidence>